<comment type="caution">
    <text evidence="1">The sequence shown here is derived from an EMBL/GenBank/DDBJ whole genome shotgun (WGS) entry which is preliminary data.</text>
</comment>
<sequence length="96" mass="11577">MFAEFDIHSYLVTRENAIFFDDDAEEAADQINEMLHHINALRTDDDNTEQLEEMVRRTLYDWIEEPALLELSFDEMDEYVQNLMDDVREQEEEQNE</sequence>
<gene>
    <name evidence="1" type="ORF">CWI73_01865</name>
</gene>
<organism evidence="1 2">
    <name type="scientific">Idiomarina piscisalsi</name>
    <dbReference type="NCBI Taxonomy" id="1096243"/>
    <lineage>
        <taxon>Bacteria</taxon>
        <taxon>Pseudomonadati</taxon>
        <taxon>Pseudomonadota</taxon>
        <taxon>Gammaproteobacteria</taxon>
        <taxon>Alteromonadales</taxon>
        <taxon>Idiomarinaceae</taxon>
        <taxon>Idiomarina</taxon>
    </lineage>
</organism>
<evidence type="ECO:0000313" key="1">
    <source>
        <dbReference type="EMBL" id="RUO67632.1"/>
    </source>
</evidence>
<dbReference type="RefSeq" id="WP_126751292.1">
    <property type="nucleotide sequence ID" value="NZ_JBHUMT010000016.1"/>
</dbReference>
<proteinExistence type="predicted"/>
<reference evidence="1 2" key="1">
    <citation type="journal article" date="2011" name="Front. Microbiol.">
        <title>Genomic signatures of strain selection and enhancement in Bacillus atrophaeus var. globigii, a historical biowarfare simulant.</title>
        <authorList>
            <person name="Gibbons H.S."/>
            <person name="Broomall S.M."/>
            <person name="McNew L.A."/>
            <person name="Daligault H."/>
            <person name="Chapman C."/>
            <person name="Bruce D."/>
            <person name="Karavis M."/>
            <person name="Krepps M."/>
            <person name="McGregor P.A."/>
            <person name="Hong C."/>
            <person name="Park K.H."/>
            <person name="Akmal A."/>
            <person name="Feldman A."/>
            <person name="Lin J.S."/>
            <person name="Chang W.E."/>
            <person name="Higgs B.W."/>
            <person name="Demirev P."/>
            <person name="Lindquist J."/>
            <person name="Liem A."/>
            <person name="Fochler E."/>
            <person name="Read T.D."/>
            <person name="Tapia R."/>
            <person name="Johnson S."/>
            <person name="Bishop-Lilly K.A."/>
            <person name="Detter C."/>
            <person name="Han C."/>
            <person name="Sozhamannan S."/>
            <person name="Rosenzweig C.N."/>
            <person name="Skowronski E.W."/>
        </authorList>
    </citation>
    <scope>NUCLEOTIDE SEQUENCE [LARGE SCALE GENOMIC DNA]</scope>
    <source>
        <strain evidence="1 2">TPS4-2</strain>
    </source>
</reference>
<evidence type="ECO:0000313" key="2">
    <source>
        <dbReference type="Proteomes" id="UP000288361"/>
    </source>
</evidence>
<dbReference type="AlphaFoldDB" id="A0A432YWF3"/>
<protein>
    <submittedName>
        <fullName evidence="1">Uncharacterized protein</fullName>
    </submittedName>
</protein>
<dbReference type="EMBL" id="PIQA01000001">
    <property type="protein sequence ID" value="RUO67632.1"/>
    <property type="molecule type" value="Genomic_DNA"/>
</dbReference>
<accession>A0A432YWF3</accession>
<dbReference type="Proteomes" id="UP000288361">
    <property type="component" value="Unassembled WGS sequence"/>
</dbReference>
<name>A0A432YWF3_9GAMM</name>